<dbReference type="KEGG" id="brs:S23_65480"/>
<organism evidence="1 2">
    <name type="scientific">Bradyrhizobium cosmicum</name>
    <dbReference type="NCBI Taxonomy" id="1404864"/>
    <lineage>
        <taxon>Bacteria</taxon>
        <taxon>Pseudomonadati</taxon>
        <taxon>Pseudomonadota</taxon>
        <taxon>Alphaproteobacteria</taxon>
        <taxon>Hyphomicrobiales</taxon>
        <taxon>Nitrobacteraceae</taxon>
        <taxon>Bradyrhizobium</taxon>
    </lineage>
</organism>
<gene>
    <name evidence="1" type="ORF">S23_65480</name>
</gene>
<dbReference type="EMBL" id="AP012279">
    <property type="protein sequence ID" value="BAL79727.1"/>
    <property type="molecule type" value="Genomic_DNA"/>
</dbReference>
<name>A0AAI8MJR4_9BRAD</name>
<dbReference type="Proteomes" id="UP000007886">
    <property type="component" value="Chromosome"/>
</dbReference>
<accession>A0AAI8MJR4</accession>
<keyword evidence="2" id="KW-1185">Reference proteome</keyword>
<dbReference type="AlphaFoldDB" id="A0AAI8MJR4"/>
<dbReference type="RefSeq" id="WP_015688983.1">
    <property type="nucleotide sequence ID" value="NC_017082.1"/>
</dbReference>
<evidence type="ECO:0000313" key="1">
    <source>
        <dbReference type="EMBL" id="BAL79727.1"/>
    </source>
</evidence>
<reference evidence="1 2" key="1">
    <citation type="journal article" date="2012" name="Microbes Environ.">
        <title>Complete genome sequence of Bradyrhizobium sp. S23321: insights into symbiosis evolution in soil oligotrophs.</title>
        <authorList>
            <person name="Okubo T."/>
            <person name="Tsukui T."/>
            <person name="Maita H."/>
            <person name="Okamoto S."/>
            <person name="Oshima K."/>
            <person name="Fujisawa T."/>
            <person name="Saito A."/>
            <person name="Futamata H."/>
            <person name="Hattori R."/>
            <person name="Shimomura Y."/>
            <person name="Haruta S."/>
            <person name="Morimoto S."/>
            <person name="Wang Y."/>
            <person name="Sakai Y."/>
            <person name="Hattori M."/>
            <person name="Aizawa S."/>
            <person name="Nagashima K.V.P."/>
            <person name="Masuda S."/>
            <person name="Hattori T."/>
            <person name="Yamashita A."/>
            <person name="Bao Z."/>
            <person name="Hayatsu M."/>
            <person name="Kajiya-Kanegae H."/>
            <person name="Yoshinaga I."/>
            <person name="Sakamoto K."/>
            <person name="Toyota K."/>
            <person name="Nakao M."/>
            <person name="Kohara M."/>
            <person name="Anda M."/>
            <person name="Niwa R."/>
            <person name="Jung-Hwan P."/>
            <person name="Sameshima-Saito R."/>
            <person name="Tokuda S."/>
            <person name="Yamamoto S."/>
            <person name="Yamamoto S."/>
            <person name="Yokoyama T."/>
            <person name="Akutsu T."/>
            <person name="Nakamura Y."/>
            <person name="Nakahira-Yanaka Y."/>
            <person name="Takada Hoshino Y."/>
            <person name="Hirakawa H."/>
            <person name="Mitsui H."/>
            <person name="Terasawa K."/>
            <person name="Itakura M."/>
            <person name="Sato S."/>
            <person name="Ikeda-Ohtsubo W."/>
            <person name="Sakakura N."/>
            <person name="Kaminuma E."/>
            <person name="Minamisawa K."/>
        </authorList>
    </citation>
    <scope>NUCLEOTIDE SEQUENCE [LARGE SCALE GENOMIC DNA]</scope>
    <source>
        <strain evidence="1 2">S23321</strain>
    </source>
</reference>
<sequence>MERNSTLHELLNLEKPLDEILRTLGCFDRDGVPLVIVERKHVASILRRYCEGDLNRNDVERWANLIVSRSDIGYNSDMALRELLLELALPENSQLTRERAGKSAVALIEGPTARAVEAAARVLHHEALRHGWWGQYKKSYDELAATDPIGKLEFDSLVERMLIAATQTKTGDNL</sequence>
<proteinExistence type="predicted"/>
<protein>
    <submittedName>
        <fullName evidence="1">Uncharacterized protein</fullName>
    </submittedName>
</protein>
<evidence type="ECO:0000313" key="2">
    <source>
        <dbReference type="Proteomes" id="UP000007886"/>
    </source>
</evidence>